<organism evidence="2">
    <name type="scientific">Vitis vinifera</name>
    <name type="common">Grape</name>
    <dbReference type="NCBI Taxonomy" id="29760"/>
    <lineage>
        <taxon>Eukaryota</taxon>
        <taxon>Viridiplantae</taxon>
        <taxon>Streptophyta</taxon>
        <taxon>Embryophyta</taxon>
        <taxon>Tracheophyta</taxon>
        <taxon>Spermatophyta</taxon>
        <taxon>Magnoliopsida</taxon>
        <taxon>eudicotyledons</taxon>
        <taxon>Gunneridae</taxon>
        <taxon>Pentapetalae</taxon>
        <taxon>rosids</taxon>
        <taxon>Vitales</taxon>
        <taxon>Vitaceae</taxon>
        <taxon>Viteae</taxon>
        <taxon>Vitis</taxon>
    </lineage>
</organism>
<sequence length="466" mass="52762">MARTRGGHTDASLTRDSTSQAPEALSIPPSEGGVPSSPPQCRYETWRPPTIPWATSSHPENLACRTPAKRPRTSGPVESSKPSQPDPRALTESQIPSGMSLEANIKQPMVIAPPIEGNSDCRAQSFHSELYFDIERHHLKHLMTPKEFFYPRVAMNFYRSMTTRDVRSPATIHFSIDRRQGILKARHIAEALHIPYKPVDPVEFKEWSPVPQMDMVRILSRETSSDSVLLLKELLPRMLLIDRRGAILDALFWISKGFYFGPHHLIMTALLYFEEKVHRKKLQRADTILVLFLRLLCHILEHMGYPTEIHLKCRQHCRERFTLDKWTQLEGYAPHIATPAPAASQDEQAQQDDPPTEIVPPAPVAPTTVPMPETTTIAPPTTSATPSAALLHQRPLSPFLPQSFVPWCIYFKLLPPRAWVLNFQKFQKSGVNSEELVVERSLKLDALNVDWLGVIDGPPSHGHFRR</sequence>
<proteinExistence type="predicted"/>
<dbReference type="EMBL" id="AM452156">
    <property type="protein sequence ID" value="CAN74347.1"/>
    <property type="molecule type" value="Genomic_DNA"/>
</dbReference>
<feature type="compositionally biased region" description="Low complexity" evidence="1">
    <location>
        <begin position="26"/>
        <end position="35"/>
    </location>
</feature>
<feature type="compositionally biased region" description="Low complexity" evidence="1">
    <location>
        <begin position="340"/>
        <end position="353"/>
    </location>
</feature>
<evidence type="ECO:0000313" key="2">
    <source>
        <dbReference type="EMBL" id="CAN74347.1"/>
    </source>
</evidence>
<feature type="region of interest" description="Disordered" evidence="1">
    <location>
        <begin position="340"/>
        <end position="359"/>
    </location>
</feature>
<accession>A5BAD0</accession>
<protein>
    <submittedName>
        <fullName evidence="2">Uncharacterized protein</fullName>
    </submittedName>
</protein>
<feature type="region of interest" description="Disordered" evidence="1">
    <location>
        <begin position="1"/>
        <end position="92"/>
    </location>
</feature>
<gene>
    <name evidence="2" type="ORF">VITISV_025826</name>
</gene>
<feature type="compositionally biased region" description="Polar residues" evidence="1">
    <location>
        <begin position="11"/>
        <end position="21"/>
    </location>
</feature>
<feature type="region of interest" description="Disordered" evidence="1">
    <location>
        <begin position="365"/>
        <end position="385"/>
    </location>
</feature>
<reference evidence="2" key="1">
    <citation type="journal article" date="2007" name="PLoS ONE">
        <title>The first genome sequence of an elite grapevine cultivar (Pinot noir Vitis vinifera L.): coping with a highly heterozygous genome.</title>
        <authorList>
            <person name="Velasco R."/>
            <person name="Zharkikh A."/>
            <person name="Troggio M."/>
            <person name="Cartwright D.A."/>
            <person name="Cestaro A."/>
            <person name="Pruss D."/>
            <person name="Pindo M."/>
            <person name="FitzGerald L.M."/>
            <person name="Vezzulli S."/>
            <person name="Reid J."/>
            <person name="Malacarne G."/>
            <person name="Iliev D."/>
            <person name="Coppola G."/>
            <person name="Wardell B."/>
            <person name="Micheletti D."/>
            <person name="Macalma T."/>
            <person name="Facci M."/>
            <person name="Mitchell J.T."/>
            <person name="Perazzolli M."/>
            <person name="Eldredge G."/>
            <person name="Gatto P."/>
            <person name="Oyzerski R."/>
            <person name="Moretto M."/>
            <person name="Gutin N."/>
            <person name="Stefanini M."/>
            <person name="Chen Y."/>
            <person name="Segala C."/>
            <person name="Davenport C."/>
            <person name="Dematte L."/>
            <person name="Mraz A."/>
            <person name="Battilana J."/>
            <person name="Stormo K."/>
            <person name="Costa F."/>
            <person name="Tao Q."/>
            <person name="Si-Ammour A."/>
            <person name="Harkins T."/>
            <person name="Lackey A."/>
            <person name="Perbost C."/>
            <person name="Taillon B."/>
            <person name="Stella A."/>
            <person name="Solovyev V."/>
            <person name="Fawcett J.A."/>
            <person name="Sterck L."/>
            <person name="Vandepoele K."/>
            <person name="Grando S.M."/>
            <person name="Toppo S."/>
            <person name="Moser C."/>
            <person name="Lanchbury J."/>
            <person name="Bogden R."/>
            <person name="Skolnick M."/>
            <person name="Sgaramella V."/>
            <person name="Bhatnagar S.K."/>
            <person name="Fontana P."/>
            <person name="Gutin A."/>
            <person name="Van de Peer Y."/>
            <person name="Salamini F."/>
            <person name="Viola R."/>
        </authorList>
    </citation>
    <scope>NUCLEOTIDE SEQUENCE</scope>
</reference>
<dbReference type="AlphaFoldDB" id="A5BAD0"/>
<name>A5BAD0_VITVI</name>
<evidence type="ECO:0000256" key="1">
    <source>
        <dbReference type="SAM" id="MobiDB-lite"/>
    </source>
</evidence>